<protein>
    <recommendedName>
        <fullName evidence="5">Uridylate kinase</fullName>
        <ecNumber evidence="4">2.7.4.22</ecNumber>
    </recommendedName>
    <alternativeName>
        <fullName evidence="12">Uridine monophosphate kinase</fullName>
    </alternativeName>
</protein>
<name>A0A478FRX7_9MOLU</name>
<dbReference type="Proteomes" id="UP000324831">
    <property type="component" value="Unassembled WGS sequence"/>
</dbReference>
<dbReference type="GO" id="GO:0006225">
    <property type="term" value="P:UDP biosynthetic process"/>
    <property type="evidence" value="ECO:0007669"/>
    <property type="project" value="TreeGrafter"/>
</dbReference>
<keyword evidence="6" id="KW-0963">Cytoplasm</keyword>
<dbReference type="RefSeq" id="WP_216083284.1">
    <property type="nucleotide sequence ID" value="NZ_CACTIB010000020.1"/>
</dbReference>
<comment type="pathway">
    <text evidence="2">Pyrimidine metabolism; CTP biosynthesis via de novo pathway; UDP from UMP (UMPK route): step 1/1.</text>
</comment>
<dbReference type="PIRSF" id="PIRSF005650">
    <property type="entry name" value="Uridylate_kin"/>
    <property type="match status" value="1"/>
</dbReference>
<evidence type="ECO:0000313" key="16">
    <source>
        <dbReference type="Proteomes" id="UP000324831"/>
    </source>
</evidence>
<comment type="caution">
    <text evidence="15">The sequence shown here is derived from an EMBL/GenBank/DDBJ whole genome shotgun (WGS) entry which is preliminary data.</text>
</comment>
<feature type="domain" description="Aspartate/glutamate/uridylate kinase" evidence="14">
    <location>
        <begin position="5"/>
        <end position="213"/>
    </location>
</feature>
<evidence type="ECO:0000256" key="5">
    <source>
        <dbReference type="ARBA" id="ARBA00016403"/>
    </source>
</evidence>
<dbReference type="PANTHER" id="PTHR42833:SF4">
    <property type="entry name" value="URIDYLATE KINASE PUMPKIN, CHLOROPLASTIC"/>
    <property type="match status" value="1"/>
</dbReference>
<comment type="similarity">
    <text evidence="3">Belongs to the UMP kinase family.</text>
</comment>
<dbReference type="InterPro" id="IPR036393">
    <property type="entry name" value="AceGlu_kinase-like_sf"/>
</dbReference>
<dbReference type="GO" id="GO:0005524">
    <property type="term" value="F:ATP binding"/>
    <property type="evidence" value="ECO:0007669"/>
    <property type="project" value="UniProtKB-KW"/>
</dbReference>
<dbReference type="GO" id="GO:0005737">
    <property type="term" value="C:cytoplasm"/>
    <property type="evidence" value="ECO:0007669"/>
    <property type="project" value="UniProtKB-SubCell"/>
</dbReference>
<dbReference type="EMBL" id="BIMN01000004">
    <property type="protein sequence ID" value="GCE63834.1"/>
    <property type="molecule type" value="Genomic_DNA"/>
</dbReference>
<evidence type="ECO:0000256" key="12">
    <source>
        <dbReference type="ARBA" id="ARBA00032092"/>
    </source>
</evidence>
<dbReference type="GO" id="GO:0044210">
    <property type="term" value="P:'de novo' CTP biosynthetic process"/>
    <property type="evidence" value="ECO:0007669"/>
    <property type="project" value="UniProtKB-UniPathway"/>
</dbReference>
<comment type="subcellular location">
    <subcellularLocation>
        <location evidence="1">Cytoplasm</location>
    </subcellularLocation>
</comment>
<evidence type="ECO:0000313" key="15">
    <source>
        <dbReference type="EMBL" id="GCE63834.1"/>
    </source>
</evidence>
<reference evidence="15 16" key="1">
    <citation type="submission" date="2019-01" db="EMBL/GenBank/DDBJ databases">
        <title>Draft genome sequences of Candidatus Mycoplasma haemohominis SWG34-3 identified from a patient with pyrexia, anemia and liver dysfunction.</title>
        <authorList>
            <person name="Sekizuka T."/>
            <person name="Hattori N."/>
            <person name="Katano H."/>
            <person name="Takuma T."/>
            <person name="Ito T."/>
            <person name="Arai N."/>
            <person name="Yanai R."/>
            <person name="Ishii S."/>
            <person name="Miura Y."/>
            <person name="Tokunaga T."/>
            <person name="Watanabe H."/>
            <person name="Nomura N."/>
            <person name="Eguchi J."/>
            <person name="Arai T."/>
            <person name="Hasegawa H."/>
            <person name="Nakamaki T."/>
            <person name="Wakita T."/>
            <person name="Niki Y."/>
            <person name="Kuroda M."/>
        </authorList>
    </citation>
    <scope>NUCLEOTIDE SEQUENCE [LARGE SCALE GENOMIC DNA]</scope>
    <source>
        <strain evidence="15">SWG34-3</strain>
    </source>
</reference>
<evidence type="ECO:0000256" key="10">
    <source>
        <dbReference type="ARBA" id="ARBA00022840"/>
    </source>
</evidence>
<proteinExistence type="inferred from homology"/>
<evidence type="ECO:0000256" key="11">
    <source>
        <dbReference type="ARBA" id="ARBA00022975"/>
    </source>
</evidence>
<evidence type="ECO:0000256" key="6">
    <source>
        <dbReference type="ARBA" id="ARBA00022490"/>
    </source>
</evidence>
<sequence length="237" mass="26101">MGKERIIIKISGATLENRKDNTIIDGDTLTKLAQQVKTLAENYEVALVIGGGNIWRGKENNLAPLLNQDSHIIGMLSTLINSIVFQNYLTHIGAKSVIFSSISCPRVAEDICTERVESAFSSGKIVIFASGSGLPFVTTDTCIAIRALEVKADRILIGKNGVKGIYDKDPNQFSDAKFFTEISYEEIIERRLKVMDLASMTLLLDNGRPKLVVFDQDAENAYIKALTGDDLEHTVVY</sequence>
<comment type="catalytic activity">
    <reaction evidence="13">
        <text>UMP + ATP = UDP + ADP</text>
        <dbReference type="Rhea" id="RHEA:24400"/>
        <dbReference type="ChEBI" id="CHEBI:30616"/>
        <dbReference type="ChEBI" id="CHEBI:57865"/>
        <dbReference type="ChEBI" id="CHEBI:58223"/>
        <dbReference type="ChEBI" id="CHEBI:456216"/>
        <dbReference type="EC" id="2.7.4.22"/>
    </reaction>
</comment>
<evidence type="ECO:0000256" key="2">
    <source>
        <dbReference type="ARBA" id="ARBA00004791"/>
    </source>
</evidence>
<evidence type="ECO:0000256" key="7">
    <source>
        <dbReference type="ARBA" id="ARBA00022679"/>
    </source>
</evidence>
<evidence type="ECO:0000256" key="13">
    <source>
        <dbReference type="ARBA" id="ARBA00047767"/>
    </source>
</evidence>
<evidence type="ECO:0000259" key="14">
    <source>
        <dbReference type="Pfam" id="PF00696"/>
    </source>
</evidence>
<evidence type="ECO:0000256" key="3">
    <source>
        <dbReference type="ARBA" id="ARBA00007614"/>
    </source>
</evidence>
<keyword evidence="9 15" id="KW-0418">Kinase</keyword>
<evidence type="ECO:0000256" key="1">
    <source>
        <dbReference type="ARBA" id="ARBA00004496"/>
    </source>
</evidence>
<dbReference type="Gene3D" id="3.40.1160.10">
    <property type="entry name" value="Acetylglutamate kinase-like"/>
    <property type="match status" value="1"/>
</dbReference>
<gene>
    <name evidence="15" type="primary">pyrH</name>
    <name evidence="15" type="ORF">MHSWG343_08410</name>
</gene>
<keyword evidence="8" id="KW-0547">Nucleotide-binding</keyword>
<evidence type="ECO:0000256" key="8">
    <source>
        <dbReference type="ARBA" id="ARBA00022741"/>
    </source>
</evidence>
<dbReference type="Pfam" id="PF00696">
    <property type="entry name" value="AA_kinase"/>
    <property type="match status" value="1"/>
</dbReference>
<dbReference type="EC" id="2.7.4.22" evidence="4"/>
<dbReference type="GO" id="GO:0033862">
    <property type="term" value="F:UMP kinase activity"/>
    <property type="evidence" value="ECO:0007669"/>
    <property type="project" value="UniProtKB-EC"/>
</dbReference>
<dbReference type="UniPathway" id="UPA00159">
    <property type="reaction ID" value="UER00275"/>
</dbReference>
<keyword evidence="10" id="KW-0067">ATP-binding</keyword>
<accession>A0A478FRX7</accession>
<dbReference type="PANTHER" id="PTHR42833">
    <property type="entry name" value="URIDYLATE KINASE"/>
    <property type="match status" value="1"/>
</dbReference>
<dbReference type="InterPro" id="IPR011817">
    <property type="entry name" value="Uridylate_kinase"/>
</dbReference>
<keyword evidence="11" id="KW-0665">Pyrimidine biosynthesis</keyword>
<organism evidence="15 16">
    <name type="scientific">Candidatus Mycoplasma haematohominis</name>
    <dbReference type="NCBI Taxonomy" id="1494318"/>
    <lineage>
        <taxon>Bacteria</taxon>
        <taxon>Bacillati</taxon>
        <taxon>Mycoplasmatota</taxon>
        <taxon>Mollicutes</taxon>
        <taxon>Mycoplasmataceae</taxon>
        <taxon>Mycoplasma</taxon>
    </lineage>
</organism>
<dbReference type="InterPro" id="IPR001048">
    <property type="entry name" value="Asp/Glu/Uridylate_kinase"/>
</dbReference>
<dbReference type="SUPFAM" id="SSF53633">
    <property type="entry name" value="Carbamate kinase-like"/>
    <property type="match status" value="1"/>
</dbReference>
<evidence type="ECO:0000256" key="4">
    <source>
        <dbReference type="ARBA" id="ARBA00012899"/>
    </source>
</evidence>
<keyword evidence="7" id="KW-0808">Transferase</keyword>
<dbReference type="AlphaFoldDB" id="A0A478FRX7"/>
<evidence type="ECO:0000256" key="9">
    <source>
        <dbReference type="ARBA" id="ARBA00022777"/>
    </source>
</evidence>